<accession>A0ABQ4QT77</accession>
<dbReference type="SUPFAM" id="SSF53756">
    <property type="entry name" value="UDP-Glycosyltransferase/glycogen phosphorylase"/>
    <property type="match status" value="1"/>
</dbReference>
<dbReference type="CDD" id="cd03786">
    <property type="entry name" value="GTB_UDP-GlcNAc_2-Epimerase"/>
    <property type="match status" value="1"/>
</dbReference>
<reference evidence="3" key="2">
    <citation type="submission" date="2021-08" db="EMBL/GenBank/DDBJ databases">
        <authorList>
            <person name="Tani A."/>
            <person name="Ola A."/>
            <person name="Ogura Y."/>
            <person name="Katsura K."/>
            <person name="Hayashi T."/>
        </authorList>
    </citation>
    <scope>NUCLEOTIDE SEQUENCE</scope>
    <source>
        <strain evidence="3">KCTC 52305</strain>
    </source>
</reference>
<dbReference type="PANTHER" id="PTHR43174:SF1">
    <property type="entry name" value="UDP-N-ACETYLGLUCOSAMINE 2-EPIMERASE"/>
    <property type="match status" value="1"/>
</dbReference>
<comment type="caution">
    <text evidence="3">The sequence shown here is derived from an EMBL/GenBank/DDBJ whole genome shotgun (WGS) entry which is preliminary data.</text>
</comment>
<reference evidence="3" key="1">
    <citation type="journal article" date="2021" name="Front. Microbiol.">
        <title>Comprehensive Comparative Genomics and Phenotyping of Methylobacterium Species.</title>
        <authorList>
            <person name="Alessa O."/>
            <person name="Ogura Y."/>
            <person name="Fujitani Y."/>
            <person name="Takami H."/>
            <person name="Hayashi T."/>
            <person name="Sahin N."/>
            <person name="Tani A."/>
        </authorList>
    </citation>
    <scope>NUCLEOTIDE SEQUENCE</scope>
    <source>
        <strain evidence="3">KCTC 52305</strain>
    </source>
</reference>
<dbReference type="Proteomes" id="UP001055167">
    <property type="component" value="Unassembled WGS sequence"/>
</dbReference>
<feature type="domain" description="UDP-N-acetylglucosamine 2-epimerase" evidence="2">
    <location>
        <begin position="26"/>
        <end position="369"/>
    </location>
</feature>
<dbReference type="InterPro" id="IPR029767">
    <property type="entry name" value="WecB-like"/>
</dbReference>
<gene>
    <name evidence="3" type="primary">wbpI</name>
    <name evidence="3" type="ORF">OPKNFCMD_1245</name>
</gene>
<comment type="similarity">
    <text evidence="1">Belongs to the UDP-N-acetylglucosamine 2-epimerase family.</text>
</comment>
<dbReference type="RefSeq" id="WP_128560607.1">
    <property type="nucleotide sequence ID" value="NZ_BPQH01000003.1"/>
</dbReference>
<sequence length="384" mass="41620">MRRIMTLVGTRPELIKMSRVIAVLDATFEHLLVHTGQNYDYELNQVFFEDLGIRKPDFFLEAAGEHAIATIATVMVRAHALLERERPEAVLIYGDTNSGLACLAAKRLRIPIFHFEAGNRCYDARVPEEINRKIIDHTSDVNFVLTEHARRCLLAEGLPADRIVKSGSHMQEVLAFAREGIAASSVQARLGLAPGRYVVVSAHREENVDEAGKLAVLLCALDRIAAEHGVPVIVSTHPRTRARMAAAGLARPAGLAGPAAAAPAADVRFLPPFGYFDYVRLQRDALCVVSDSGTLSEEAALLGFPAVTLRDAHERPEGQDAGAVTVVSRLSVEAILDAIRVTLATHGSAARRVPDYEAGAVSAMVARVISGSIDYVNRVVWSKP</sequence>
<keyword evidence="1" id="KW-0413">Isomerase</keyword>
<dbReference type="EMBL" id="BPQH01000003">
    <property type="protein sequence ID" value="GJD48523.1"/>
    <property type="molecule type" value="Genomic_DNA"/>
</dbReference>
<keyword evidence="4" id="KW-1185">Reference proteome</keyword>
<proteinExistence type="inferred from homology"/>
<dbReference type="PANTHER" id="PTHR43174">
    <property type="entry name" value="UDP-N-ACETYLGLUCOSAMINE 2-EPIMERASE"/>
    <property type="match status" value="1"/>
</dbReference>
<name>A0ABQ4QT77_9HYPH</name>
<evidence type="ECO:0000259" key="2">
    <source>
        <dbReference type="Pfam" id="PF02350"/>
    </source>
</evidence>
<organism evidence="3 4">
    <name type="scientific">Methylobacterium crusticola</name>
    <dbReference type="NCBI Taxonomy" id="1697972"/>
    <lineage>
        <taxon>Bacteria</taxon>
        <taxon>Pseudomonadati</taxon>
        <taxon>Pseudomonadota</taxon>
        <taxon>Alphaproteobacteria</taxon>
        <taxon>Hyphomicrobiales</taxon>
        <taxon>Methylobacteriaceae</taxon>
        <taxon>Methylobacterium</taxon>
    </lineage>
</organism>
<evidence type="ECO:0000256" key="1">
    <source>
        <dbReference type="RuleBase" id="RU003513"/>
    </source>
</evidence>
<evidence type="ECO:0000313" key="4">
    <source>
        <dbReference type="Proteomes" id="UP001055167"/>
    </source>
</evidence>
<dbReference type="Pfam" id="PF02350">
    <property type="entry name" value="Epimerase_2"/>
    <property type="match status" value="1"/>
</dbReference>
<evidence type="ECO:0000313" key="3">
    <source>
        <dbReference type="EMBL" id="GJD48523.1"/>
    </source>
</evidence>
<dbReference type="InterPro" id="IPR003331">
    <property type="entry name" value="UDP_GlcNAc_Epimerase_2_dom"/>
</dbReference>
<dbReference type="Gene3D" id="3.40.50.2000">
    <property type="entry name" value="Glycogen Phosphorylase B"/>
    <property type="match status" value="2"/>
</dbReference>
<protein>
    <submittedName>
        <fullName evidence="3">UDP-2,3-diacetamido-2,3-dideoxy-D-glucuronate 2-epimerase</fullName>
    </submittedName>
</protein>